<accession>G0EQQ0</accession>
<sequence>MKDYSQAFINTNGEEFPNTKAVDAGSPGNTNGTEIIADLLNDNWGFSQSLLKAASISPNGEDETADNSQKLEAIKNFIMMQIRH</sequence>
<gene>
    <name evidence="1" type="ordered locus">Bint_1532</name>
</gene>
<protein>
    <submittedName>
        <fullName evidence="1">Uncharacterized protein</fullName>
    </submittedName>
</protein>
<dbReference type="AlphaFoldDB" id="G0EQQ0"/>
<dbReference type="EMBL" id="CP002874">
    <property type="protein sequence ID" value="AEM22151.1"/>
    <property type="molecule type" value="Genomic_DNA"/>
</dbReference>
<evidence type="ECO:0000313" key="2">
    <source>
        <dbReference type="Proteomes" id="UP000008522"/>
    </source>
</evidence>
<keyword evidence="2" id="KW-1185">Reference proteome</keyword>
<dbReference type="KEGG" id="bip:Bint_1532"/>
<dbReference type="Proteomes" id="UP000008522">
    <property type="component" value="Chromosome"/>
</dbReference>
<proteinExistence type="predicted"/>
<name>G0EQQ0_BRAIP</name>
<organism evidence="1 2">
    <name type="scientific">Brachyspira intermedia (strain ATCC 51140 / PWS/A)</name>
    <name type="common">Serpulina intermedia</name>
    <dbReference type="NCBI Taxonomy" id="1045858"/>
    <lineage>
        <taxon>Bacteria</taxon>
        <taxon>Pseudomonadati</taxon>
        <taxon>Spirochaetota</taxon>
        <taxon>Spirochaetia</taxon>
        <taxon>Brachyspirales</taxon>
        <taxon>Brachyspiraceae</taxon>
        <taxon>Brachyspira</taxon>
    </lineage>
</organism>
<dbReference type="GeneID" id="44970056"/>
<dbReference type="HOGENOM" id="CLU_2521061_0_0_12"/>
<evidence type="ECO:0000313" key="1">
    <source>
        <dbReference type="EMBL" id="AEM22151.1"/>
    </source>
</evidence>
<dbReference type="PATRIC" id="fig|1045858.4.peg.1531"/>
<reference evidence="1 2" key="1">
    <citation type="journal article" date="2011" name="BMC Genomics">
        <title>Complete genome sequence of Brachyspira intermedia reveals unique genomic features in Brachyspira species and phage-mediated horizontal gene transfer.</title>
        <authorList>
            <person name="Hafstrom T."/>
            <person name="Jansson D.S."/>
            <person name="Segerman B."/>
        </authorList>
    </citation>
    <scope>NUCLEOTIDE SEQUENCE [LARGE SCALE GENOMIC DNA]</scope>
    <source>
        <strain evidence="2">ATCC 51140 / PWS/A</strain>
    </source>
</reference>
<dbReference type="RefSeq" id="WP_014487977.1">
    <property type="nucleotide sequence ID" value="NC_017243.1"/>
</dbReference>